<dbReference type="Pfam" id="PF08241">
    <property type="entry name" value="Methyltransf_11"/>
    <property type="match status" value="1"/>
</dbReference>
<dbReference type="Gene3D" id="3.40.50.150">
    <property type="entry name" value="Vaccinia Virus protein VP39"/>
    <property type="match status" value="1"/>
</dbReference>
<reference evidence="2" key="2">
    <citation type="submission" date="2022-06" db="UniProtKB">
        <authorList>
            <consortium name="EnsemblMetazoa"/>
        </authorList>
    </citation>
    <scope>IDENTIFICATION</scope>
    <source>
        <strain evidence="2">DF5081</strain>
    </source>
</reference>
<dbReference type="CDD" id="cd02440">
    <property type="entry name" value="AdoMet_MTases"/>
    <property type="match status" value="1"/>
</dbReference>
<sequence length="205" mass="22884">MILGHYSFDFLRWGAKSVIGVDSSEEMIRICNTKKTDDQLIKFYQADISDYSLDGVKFDVATAFFVLQFIHEKEALRKAIANISENLTSGGVLFGLIPNGVEGVDPPRDMGQKLGAQIQKEPGSGFVDGELVAINFYENGEVCGSATIALHSRNFYEKSFSDAGFVEIEWISPHFTEHARQLLGDVFCHQFLNPPCDIMFKCVKK</sequence>
<evidence type="ECO:0000259" key="1">
    <source>
        <dbReference type="Pfam" id="PF08241"/>
    </source>
</evidence>
<evidence type="ECO:0000313" key="3">
    <source>
        <dbReference type="Proteomes" id="UP000005237"/>
    </source>
</evidence>
<dbReference type="EnsemblMetazoa" id="CJA33005a.1">
    <property type="protein sequence ID" value="CJA33005a.1"/>
    <property type="gene ID" value="WBGene00208852"/>
</dbReference>
<dbReference type="Proteomes" id="UP000005237">
    <property type="component" value="Unassembled WGS sequence"/>
</dbReference>
<dbReference type="InterPro" id="IPR013216">
    <property type="entry name" value="Methyltransf_11"/>
</dbReference>
<evidence type="ECO:0000313" key="2">
    <source>
        <dbReference type="EnsemblMetazoa" id="CJA33005a.1"/>
    </source>
</evidence>
<protein>
    <submittedName>
        <fullName evidence="2">Methyltransf_11 domain-containing protein</fullName>
    </submittedName>
</protein>
<name>A0A8R1IE70_CAEJA</name>
<organism evidence="2 3">
    <name type="scientific">Caenorhabditis japonica</name>
    <dbReference type="NCBI Taxonomy" id="281687"/>
    <lineage>
        <taxon>Eukaryota</taxon>
        <taxon>Metazoa</taxon>
        <taxon>Ecdysozoa</taxon>
        <taxon>Nematoda</taxon>
        <taxon>Chromadorea</taxon>
        <taxon>Rhabditida</taxon>
        <taxon>Rhabditina</taxon>
        <taxon>Rhabditomorpha</taxon>
        <taxon>Rhabditoidea</taxon>
        <taxon>Rhabditidae</taxon>
        <taxon>Peloderinae</taxon>
        <taxon>Caenorhabditis</taxon>
    </lineage>
</organism>
<reference evidence="3" key="1">
    <citation type="submission" date="2010-08" db="EMBL/GenBank/DDBJ databases">
        <authorList>
            <consortium name="Caenorhabditis japonica Sequencing Consortium"/>
            <person name="Wilson R.K."/>
        </authorList>
    </citation>
    <scope>NUCLEOTIDE SEQUENCE [LARGE SCALE GENOMIC DNA]</scope>
    <source>
        <strain evidence="3">DF5081</strain>
    </source>
</reference>
<feature type="domain" description="Methyltransferase type 11" evidence="1">
    <location>
        <begin position="4"/>
        <end position="94"/>
    </location>
</feature>
<dbReference type="InterPro" id="IPR029063">
    <property type="entry name" value="SAM-dependent_MTases_sf"/>
</dbReference>
<accession>A0A8R1IE70</accession>
<dbReference type="PANTHER" id="PTHR43861">
    <property type="entry name" value="TRANS-ACONITATE 2-METHYLTRANSFERASE-RELATED"/>
    <property type="match status" value="1"/>
</dbReference>
<keyword evidence="3" id="KW-1185">Reference proteome</keyword>
<dbReference type="SUPFAM" id="SSF53335">
    <property type="entry name" value="S-adenosyl-L-methionine-dependent methyltransferases"/>
    <property type="match status" value="1"/>
</dbReference>
<dbReference type="AlphaFoldDB" id="A0A8R1IE70"/>
<dbReference type="GO" id="GO:0008757">
    <property type="term" value="F:S-adenosylmethionine-dependent methyltransferase activity"/>
    <property type="evidence" value="ECO:0007669"/>
    <property type="project" value="InterPro"/>
</dbReference>
<proteinExistence type="predicted"/>